<name>A0A1G6NX25_9PROT</name>
<protein>
    <submittedName>
        <fullName evidence="2">Tripartite-type tricarboxylate transporter, receptor component TctC</fullName>
    </submittedName>
</protein>
<comment type="similarity">
    <text evidence="1">Belongs to the UPF0065 (bug) family.</text>
</comment>
<dbReference type="Pfam" id="PF03401">
    <property type="entry name" value="TctC"/>
    <property type="match status" value="1"/>
</dbReference>
<proteinExistence type="inferred from homology"/>
<evidence type="ECO:0000256" key="1">
    <source>
        <dbReference type="ARBA" id="ARBA00006987"/>
    </source>
</evidence>
<dbReference type="Gene3D" id="3.40.190.10">
    <property type="entry name" value="Periplasmic binding protein-like II"/>
    <property type="match status" value="1"/>
</dbReference>
<gene>
    <name evidence="2" type="ORF">SAMN04487779_1002164</name>
</gene>
<dbReference type="PIRSF" id="PIRSF017082">
    <property type="entry name" value="YflP"/>
    <property type="match status" value="1"/>
</dbReference>
<dbReference type="RefSeq" id="WP_090661897.1">
    <property type="nucleotide sequence ID" value="NZ_FMZX01000002.1"/>
</dbReference>
<evidence type="ECO:0000313" key="2">
    <source>
        <dbReference type="EMBL" id="SDC71894.1"/>
    </source>
</evidence>
<sequence>MAPLPRWLAGANRIGMPDRNRRAAMPCPAITRRRLMLGLGTAGLARPAMAQTARAVTIVVPYAAGGGTDITGREFAQVFAPEIGQTVVVDNRGGAAGHVGSVSVARSRPDATTLLFAVSTNIVVNPHLQRGDRVELTTALQPVAQVSSYQYVLVVHPDVPARNLGELLAYIRKQPKGDLTYSSGGVGNANHLAGVLFSEAAGIGMEHVPYRGTAPALLDVVAGRVTMNFSSPPPALALVREGKLRAIAVTGERRIAALPEVPTLTEAGLPGAVITGWHGVFAPVGVPAEVMDRLEAAARRASATPKFLDRLEHDGLEPAPDRPRAAFAEAVKAESAFWARKVKELDIKLE</sequence>
<keyword evidence="2" id="KW-0675">Receptor</keyword>
<dbReference type="Proteomes" id="UP000198925">
    <property type="component" value="Unassembled WGS sequence"/>
</dbReference>
<evidence type="ECO:0000313" key="3">
    <source>
        <dbReference type="Proteomes" id="UP000198925"/>
    </source>
</evidence>
<dbReference type="AlphaFoldDB" id="A0A1G6NX25"/>
<dbReference type="InterPro" id="IPR042100">
    <property type="entry name" value="Bug_dom1"/>
</dbReference>
<organism evidence="2 3">
    <name type="scientific">Belnapia rosea</name>
    <dbReference type="NCBI Taxonomy" id="938405"/>
    <lineage>
        <taxon>Bacteria</taxon>
        <taxon>Pseudomonadati</taxon>
        <taxon>Pseudomonadota</taxon>
        <taxon>Alphaproteobacteria</taxon>
        <taxon>Acetobacterales</taxon>
        <taxon>Roseomonadaceae</taxon>
        <taxon>Belnapia</taxon>
    </lineage>
</organism>
<dbReference type="EMBL" id="FMZX01000002">
    <property type="protein sequence ID" value="SDC71894.1"/>
    <property type="molecule type" value="Genomic_DNA"/>
</dbReference>
<dbReference type="Gene3D" id="3.40.190.150">
    <property type="entry name" value="Bordetella uptake gene, domain 1"/>
    <property type="match status" value="1"/>
</dbReference>
<dbReference type="SUPFAM" id="SSF53850">
    <property type="entry name" value="Periplasmic binding protein-like II"/>
    <property type="match status" value="1"/>
</dbReference>
<dbReference type="STRING" id="938405.SAMN02927895_02840"/>
<accession>A0A1G6NX25</accession>
<dbReference type="PANTHER" id="PTHR42928:SF5">
    <property type="entry name" value="BLR1237 PROTEIN"/>
    <property type="match status" value="1"/>
</dbReference>
<dbReference type="PANTHER" id="PTHR42928">
    <property type="entry name" value="TRICARBOXYLATE-BINDING PROTEIN"/>
    <property type="match status" value="1"/>
</dbReference>
<keyword evidence="3" id="KW-1185">Reference proteome</keyword>
<dbReference type="CDD" id="cd07012">
    <property type="entry name" value="PBP2_Bug_TTT"/>
    <property type="match status" value="1"/>
</dbReference>
<reference evidence="2 3" key="1">
    <citation type="submission" date="2016-10" db="EMBL/GenBank/DDBJ databases">
        <authorList>
            <person name="de Groot N.N."/>
        </authorList>
    </citation>
    <scope>NUCLEOTIDE SEQUENCE [LARGE SCALE GENOMIC DNA]</scope>
    <source>
        <strain evidence="2 3">CPCC 100156</strain>
    </source>
</reference>
<dbReference type="InterPro" id="IPR005064">
    <property type="entry name" value="BUG"/>
</dbReference>